<accession>Q743V0</accession>
<feature type="domain" description="HTH tetR-type" evidence="10">
    <location>
        <begin position="66"/>
        <end position="126"/>
    </location>
</feature>
<dbReference type="InterPro" id="IPR001647">
    <property type="entry name" value="HTH_TetR"/>
</dbReference>
<evidence type="ECO:0000256" key="2">
    <source>
        <dbReference type="ARBA" id="ARBA00022491"/>
    </source>
</evidence>
<dbReference type="NCBIfam" id="NF033703">
    <property type="entry name" value="transcr_KstR"/>
    <property type="match status" value="1"/>
</dbReference>
<evidence type="ECO:0000256" key="3">
    <source>
        <dbReference type="ARBA" id="ARBA00023015"/>
    </source>
</evidence>
<evidence type="ECO:0000259" key="10">
    <source>
        <dbReference type="PROSITE" id="PS50977"/>
    </source>
</evidence>
<keyword evidence="4 8" id="KW-0238">DNA-binding</keyword>
<evidence type="ECO:0000256" key="5">
    <source>
        <dbReference type="ARBA" id="ARBA00023163"/>
    </source>
</evidence>
<dbReference type="KEGG" id="mpa:MAP_0491c"/>
<dbReference type="AlphaFoldDB" id="Q743V0"/>
<dbReference type="HOGENOM" id="CLU_092076_0_0_11"/>
<dbReference type="InterPro" id="IPR009057">
    <property type="entry name" value="Homeodomain-like_sf"/>
</dbReference>
<dbReference type="Gene3D" id="1.10.357.10">
    <property type="entry name" value="Tetracycline Repressor, domain 2"/>
    <property type="match status" value="1"/>
</dbReference>
<keyword evidence="3" id="KW-0805">Transcription regulation</keyword>
<dbReference type="PANTHER" id="PTHR30055:SF242">
    <property type="entry name" value="HTH-TYPE TRANSCRIPTIONAL REPRESSOR KSTR"/>
    <property type="match status" value="1"/>
</dbReference>
<reference evidence="11 12" key="1">
    <citation type="journal article" date="2005" name="Proc. Natl. Acad. Sci. U.S.A.">
        <title>The complete genome sequence of Mycobacterium avium subspecies paratuberculosis.</title>
        <authorList>
            <person name="Li L."/>
            <person name="Bannantine J.P."/>
            <person name="Zhang Q."/>
            <person name="Amonsin A."/>
            <person name="May B.J."/>
            <person name="Alt D."/>
            <person name="Banerji N."/>
            <person name="Kanjilal S."/>
            <person name="Kapur V."/>
        </authorList>
    </citation>
    <scope>NUCLEOTIDE SEQUENCE [LARGE SCALE GENOMIC DNA]</scope>
    <source>
        <strain evidence="12">ATCC BAA-968 / K-10</strain>
    </source>
</reference>
<protein>
    <recommendedName>
        <fullName evidence="7">HTH-type transcriptional repressor KstR</fullName>
    </recommendedName>
</protein>
<evidence type="ECO:0000256" key="7">
    <source>
        <dbReference type="ARBA" id="ARBA00073090"/>
    </source>
</evidence>
<dbReference type="SUPFAM" id="SSF46689">
    <property type="entry name" value="Homeodomain-like"/>
    <property type="match status" value="1"/>
</dbReference>
<sequence>MGNSHAECVSFADEPPGTGAHRHMPARATSKAESKADSSRVSDSQPREVMNVAVLAESELGSEAQRERRKRILDATMAIASKGGYEAVQMRAVADRADVAVGTLYRYFPSKVHLLVSALGREFSRIDAKTDRAAMTGGTPFQRLNFMVGKLNRAMQRNPLLTEAMTRAYVFADASAASEVDQVEKLIDSMFARAMADGEPTEDQYHIARVISDVWLSNLLAWLTRRASATDVSKRLDLAVRLLLGEHG</sequence>
<dbReference type="PRINTS" id="PR00455">
    <property type="entry name" value="HTHTETR"/>
</dbReference>
<feature type="region of interest" description="Disordered" evidence="9">
    <location>
        <begin position="1"/>
        <end position="48"/>
    </location>
</feature>
<evidence type="ECO:0000256" key="1">
    <source>
        <dbReference type="ARBA" id="ARBA00011738"/>
    </source>
</evidence>
<feature type="compositionally biased region" description="Basic and acidic residues" evidence="9">
    <location>
        <begin position="30"/>
        <end position="40"/>
    </location>
</feature>
<evidence type="ECO:0000313" key="12">
    <source>
        <dbReference type="Proteomes" id="UP000000580"/>
    </source>
</evidence>
<dbReference type="GO" id="GO:0000976">
    <property type="term" value="F:transcription cis-regulatory region binding"/>
    <property type="evidence" value="ECO:0007669"/>
    <property type="project" value="TreeGrafter"/>
</dbReference>
<evidence type="ECO:0000256" key="8">
    <source>
        <dbReference type="PROSITE-ProRule" id="PRU00335"/>
    </source>
</evidence>
<keyword evidence="2" id="KW-0678">Repressor</keyword>
<dbReference type="PROSITE" id="PS50977">
    <property type="entry name" value="HTH_TETR_2"/>
    <property type="match status" value="1"/>
</dbReference>
<keyword evidence="5" id="KW-0804">Transcription</keyword>
<dbReference type="PANTHER" id="PTHR30055">
    <property type="entry name" value="HTH-TYPE TRANSCRIPTIONAL REGULATOR RUTR"/>
    <property type="match status" value="1"/>
</dbReference>
<dbReference type="GO" id="GO:0003700">
    <property type="term" value="F:DNA-binding transcription factor activity"/>
    <property type="evidence" value="ECO:0007669"/>
    <property type="project" value="TreeGrafter"/>
</dbReference>
<evidence type="ECO:0000313" key="11">
    <source>
        <dbReference type="EMBL" id="AAS02808.1"/>
    </source>
</evidence>
<evidence type="ECO:0000256" key="4">
    <source>
        <dbReference type="ARBA" id="ARBA00023125"/>
    </source>
</evidence>
<organism evidence="11 12">
    <name type="scientific">Mycolicibacterium paratuberculosis (strain ATCC BAA-968 / K-10)</name>
    <name type="common">Mycobacterium paratuberculosis</name>
    <dbReference type="NCBI Taxonomy" id="262316"/>
    <lineage>
        <taxon>Bacteria</taxon>
        <taxon>Bacillati</taxon>
        <taxon>Actinomycetota</taxon>
        <taxon>Actinomycetes</taxon>
        <taxon>Mycobacteriales</taxon>
        <taxon>Mycobacteriaceae</taxon>
        <taxon>Mycobacterium</taxon>
        <taxon>Mycobacterium avium complex (MAC)</taxon>
    </lineage>
</organism>
<comment type="subunit">
    <text evidence="1">Homodimer.</text>
</comment>
<dbReference type="Pfam" id="PF17925">
    <property type="entry name" value="TetR_C_20"/>
    <property type="match status" value="1"/>
</dbReference>
<name>Q743V0_MYCPA</name>
<dbReference type="InterPro" id="IPR050109">
    <property type="entry name" value="HTH-type_TetR-like_transc_reg"/>
</dbReference>
<dbReference type="eggNOG" id="COG1309">
    <property type="taxonomic scope" value="Bacteria"/>
</dbReference>
<dbReference type="InterPro" id="IPR041642">
    <property type="entry name" value="KstR_C"/>
</dbReference>
<evidence type="ECO:0000256" key="9">
    <source>
        <dbReference type="SAM" id="MobiDB-lite"/>
    </source>
</evidence>
<feature type="DNA-binding region" description="H-T-H motif" evidence="8">
    <location>
        <begin position="89"/>
        <end position="108"/>
    </location>
</feature>
<dbReference type="STRING" id="262316.MAP_0491c"/>
<dbReference type="EMBL" id="AE016958">
    <property type="protein sequence ID" value="AAS02808.1"/>
    <property type="molecule type" value="Genomic_DNA"/>
</dbReference>
<dbReference type="Pfam" id="PF00440">
    <property type="entry name" value="TetR_N"/>
    <property type="match status" value="1"/>
</dbReference>
<dbReference type="FunFam" id="1.10.357.10:FF:000007">
    <property type="entry name" value="TetR family transcriptional regulator"/>
    <property type="match status" value="1"/>
</dbReference>
<gene>
    <name evidence="11" type="ordered locus">MAP_0491c</name>
</gene>
<proteinExistence type="predicted"/>
<comment type="function">
    <text evidence="6">Controls the expression of genes used for utilizing diverse lipids as energy sources.</text>
</comment>
<dbReference type="Proteomes" id="UP000000580">
    <property type="component" value="Chromosome"/>
</dbReference>
<evidence type="ECO:0000256" key="6">
    <source>
        <dbReference type="ARBA" id="ARBA00057436"/>
    </source>
</evidence>
<keyword evidence="12" id="KW-1185">Reference proteome</keyword>